<dbReference type="Pfam" id="PF04542">
    <property type="entry name" value="Sigma70_r2"/>
    <property type="match status" value="1"/>
</dbReference>
<dbReference type="Gene3D" id="1.10.10.10">
    <property type="entry name" value="Winged helix-like DNA-binding domain superfamily/Winged helix DNA-binding domain"/>
    <property type="match status" value="1"/>
</dbReference>
<keyword evidence="4" id="KW-1185">Reference proteome</keyword>
<feature type="domain" description="RNA polymerase sigma-70 region 2" evidence="1">
    <location>
        <begin position="12"/>
        <end position="80"/>
    </location>
</feature>
<evidence type="ECO:0000259" key="1">
    <source>
        <dbReference type="Pfam" id="PF04542"/>
    </source>
</evidence>
<organism evidence="3 4">
    <name type="scientific">Dyadobacter chenwenxiniae</name>
    <dbReference type="NCBI Taxonomy" id="2906456"/>
    <lineage>
        <taxon>Bacteria</taxon>
        <taxon>Pseudomonadati</taxon>
        <taxon>Bacteroidota</taxon>
        <taxon>Cytophagia</taxon>
        <taxon>Cytophagales</taxon>
        <taxon>Spirosomataceae</taxon>
        <taxon>Dyadobacter</taxon>
    </lineage>
</organism>
<dbReference type="InterPro" id="IPR046531">
    <property type="entry name" value="DUF6596"/>
</dbReference>
<protein>
    <submittedName>
        <fullName evidence="3">Sigma-70 family RNA polymerase sigma factor</fullName>
    </submittedName>
</protein>
<dbReference type="Pfam" id="PF20239">
    <property type="entry name" value="DUF6596"/>
    <property type="match status" value="1"/>
</dbReference>
<gene>
    <name evidence="3" type="ORF">LXM26_27170</name>
</gene>
<dbReference type="RefSeq" id="WP_234658214.1">
    <property type="nucleotide sequence ID" value="NZ_CP094997.1"/>
</dbReference>
<dbReference type="Gene3D" id="1.10.1740.10">
    <property type="match status" value="1"/>
</dbReference>
<dbReference type="GO" id="GO:0003700">
    <property type="term" value="F:DNA-binding transcription factor activity"/>
    <property type="evidence" value="ECO:0007669"/>
    <property type="project" value="InterPro"/>
</dbReference>
<dbReference type="InterPro" id="IPR013324">
    <property type="entry name" value="RNA_pol_sigma_r3/r4-like"/>
</dbReference>
<accession>A0A9X1PU96</accession>
<dbReference type="Proteomes" id="UP001139000">
    <property type="component" value="Unassembled WGS sequence"/>
</dbReference>
<feature type="domain" description="DUF6596" evidence="2">
    <location>
        <begin position="177"/>
        <end position="273"/>
    </location>
</feature>
<evidence type="ECO:0000313" key="4">
    <source>
        <dbReference type="Proteomes" id="UP001139000"/>
    </source>
</evidence>
<dbReference type="InterPro" id="IPR036388">
    <property type="entry name" value="WH-like_DNA-bd_sf"/>
</dbReference>
<dbReference type="InterPro" id="IPR013325">
    <property type="entry name" value="RNA_pol_sigma_r2"/>
</dbReference>
<name>A0A9X1PU96_9BACT</name>
<dbReference type="GO" id="GO:0006352">
    <property type="term" value="P:DNA-templated transcription initiation"/>
    <property type="evidence" value="ECO:0007669"/>
    <property type="project" value="InterPro"/>
</dbReference>
<dbReference type="NCBIfam" id="TIGR02937">
    <property type="entry name" value="sigma70-ECF"/>
    <property type="match status" value="1"/>
</dbReference>
<dbReference type="PANTHER" id="PTHR47756:SF2">
    <property type="entry name" value="BLL6612 PROTEIN"/>
    <property type="match status" value="1"/>
</dbReference>
<dbReference type="InterPro" id="IPR014284">
    <property type="entry name" value="RNA_pol_sigma-70_dom"/>
</dbReference>
<dbReference type="EMBL" id="JAJTTC010000010">
    <property type="protein sequence ID" value="MCF0065226.1"/>
    <property type="molecule type" value="Genomic_DNA"/>
</dbReference>
<dbReference type="PANTHER" id="PTHR47756">
    <property type="entry name" value="BLL6612 PROTEIN-RELATED"/>
    <property type="match status" value="1"/>
</dbReference>
<comment type="caution">
    <text evidence="3">The sequence shown here is derived from an EMBL/GenBank/DDBJ whole genome shotgun (WGS) entry which is preliminary data.</text>
</comment>
<evidence type="ECO:0000313" key="3">
    <source>
        <dbReference type="EMBL" id="MCF0065226.1"/>
    </source>
</evidence>
<dbReference type="InterPro" id="IPR007627">
    <property type="entry name" value="RNA_pol_sigma70_r2"/>
</dbReference>
<evidence type="ECO:0000259" key="2">
    <source>
        <dbReference type="Pfam" id="PF20239"/>
    </source>
</evidence>
<reference evidence="3" key="1">
    <citation type="submission" date="2021-12" db="EMBL/GenBank/DDBJ databases">
        <title>Novel species in genus Dyadobacter.</title>
        <authorList>
            <person name="Ma C."/>
        </authorList>
    </citation>
    <scope>NUCLEOTIDE SEQUENCE</scope>
    <source>
        <strain evidence="3">LJ419</strain>
    </source>
</reference>
<proteinExistence type="predicted"/>
<dbReference type="SUPFAM" id="SSF88946">
    <property type="entry name" value="Sigma2 domain of RNA polymerase sigma factors"/>
    <property type="match status" value="1"/>
</dbReference>
<dbReference type="SUPFAM" id="SSF88659">
    <property type="entry name" value="Sigma3 and sigma4 domains of RNA polymerase sigma factors"/>
    <property type="match status" value="1"/>
</dbReference>
<dbReference type="AlphaFoldDB" id="A0A9X1PU96"/>
<sequence length="407" mass="45941">MSEDISALLSQLYRSHFGKMVAVLMYHTGIKELAVSEDIVQEAFAIASKNWQKSVPDQPEAWLYKTIRNIAYNTLKKDSRKQVIEEDYIAQEVRQTSDQDILRVLFACLQPALPPKVQLVIVLRYVCGLRVKRIAALMACGEEGISKIIYRWRAQHTAENLLLDQNSAQPGEQKVRMALKVLYVMFTEGYQLGEDGNLADESLCEDALSLLQEIDKMGIEANGEVKVLHALLLYNLARARSRTNHLDELITWEEQDRTAWNKEMIAVANHYLLLSQRTSSRVSAFQLEAAIAFKHTSAKTYGETDWQGIAALYQRLAVASPSPFTKMGQAAALYFGGDEAAATAILNQLIANPFFQTYHLLHCFRARIYTDKGDTGNALASYKKALICPINAFERRFIAKKMHELTV</sequence>